<evidence type="ECO:0000256" key="5">
    <source>
        <dbReference type="ARBA" id="ARBA00023136"/>
    </source>
</evidence>
<keyword evidence="3 6" id="KW-0812">Transmembrane</keyword>
<feature type="transmembrane region" description="Helical" evidence="6">
    <location>
        <begin position="278"/>
        <end position="298"/>
    </location>
</feature>
<sequence>MPRYSLHLGELSFLTTCAGYSRIWSPATRWSGRTNPVGKSLRQGVPRQQPVAALPAPLRLRGCQFGSSDRDDMQKLQAKSSLSGSGAAGSPLGSAAGGSALAPSTTLESSSPVRASLWERFVRYSTLATNLFPLWTLISAVIALRRPETFLWVSTSYFTLGLAILMLSMGITLTPRDFARVLRRPGAIGVGFLGCYALMPLLALLLGHLMGLSPELIAGLVLVGSINGGQASNLCTYIANGNVALSVMMTTCSTIGAIFMTPFLCKVLIGAVVSVDALGIALSTLQVVLAPIATGMLLNRYANRIVQRILPFSPLIGVISTCLLVGSAVAQVAQPILAAGLSLQIPVFLLHLLGGGLGYFIPRFLGYNEVVCRTIAIETAMKSSAFGFLLAKLHFKEFAVRVPSAVSVVWMALMGSSMAVLWRYIPVKRTTRFDRTLLRRKLFK</sequence>
<proteinExistence type="inferred from homology"/>
<evidence type="ECO:0000313" key="7">
    <source>
        <dbReference type="EMBL" id="BAM80664.1"/>
    </source>
</evidence>
<feature type="transmembrane region" description="Helical" evidence="6">
    <location>
        <begin position="370"/>
        <end position="390"/>
    </location>
</feature>
<dbReference type="Gene3D" id="1.20.1530.20">
    <property type="match status" value="1"/>
</dbReference>
<feature type="transmembrane region" description="Helical" evidence="6">
    <location>
        <begin position="251"/>
        <end position="272"/>
    </location>
</feature>
<dbReference type="STRING" id="280699.M1V8I5"/>
<feature type="transmembrane region" description="Helical" evidence="6">
    <location>
        <begin position="402"/>
        <end position="425"/>
    </location>
</feature>
<dbReference type="PANTHER" id="PTHR10361:SF30">
    <property type="entry name" value="SODIUM_METABOLITE COTRANSPORTER BASS6, CHLOROPLASTIC-RELATED"/>
    <property type="match status" value="1"/>
</dbReference>
<dbReference type="OMA" id="AHYVIMP"/>
<feature type="transmembrane region" description="Helical" evidence="6">
    <location>
        <begin position="124"/>
        <end position="144"/>
    </location>
</feature>
<dbReference type="Gramene" id="CML032CT">
    <property type="protein sequence ID" value="CML032CT"/>
    <property type="gene ID" value="CML032C"/>
</dbReference>
<feature type="transmembrane region" description="Helical" evidence="6">
    <location>
        <begin position="186"/>
        <end position="210"/>
    </location>
</feature>
<organism evidence="7 8">
    <name type="scientific">Cyanidioschyzon merolae (strain NIES-3377 / 10D)</name>
    <name type="common">Unicellular red alga</name>
    <dbReference type="NCBI Taxonomy" id="280699"/>
    <lineage>
        <taxon>Eukaryota</taxon>
        <taxon>Rhodophyta</taxon>
        <taxon>Bangiophyceae</taxon>
        <taxon>Cyanidiales</taxon>
        <taxon>Cyanidiaceae</taxon>
        <taxon>Cyanidioschyzon</taxon>
    </lineage>
</organism>
<dbReference type="RefSeq" id="XP_005536700.1">
    <property type="nucleotide sequence ID" value="XM_005536643.1"/>
</dbReference>
<dbReference type="PANTHER" id="PTHR10361">
    <property type="entry name" value="SODIUM-BILE ACID COTRANSPORTER"/>
    <property type="match status" value="1"/>
</dbReference>
<dbReference type="OrthoDB" id="203097at2759"/>
<accession>M1V8I5</accession>
<keyword evidence="5 6" id="KW-0472">Membrane</keyword>
<keyword evidence="4 6" id="KW-1133">Transmembrane helix</keyword>
<dbReference type="KEGG" id="cme:CYME_CML032C"/>
<dbReference type="InterPro" id="IPR038770">
    <property type="entry name" value="Na+/solute_symporter_sf"/>
</dbReference>
<evidence type="ECO:0000256" key="3">
    <source>
        <dbReference type="ARBA" id="ARBA00022692"/>
    </source>
</evidence>
<feature type="transmembrane region" description="Helical" evidence="6">
    <location>
        <begin position="150"/>
        <end position="174"/>
    </location>
</feature>
<dbReference type="eggNOG" id="KOG2718">
    <property type="taxonomic scope" value="Eukaryota"/>
</dbReference>
<name>M1V8I5_CYAM1</name>
<dbReference type="HOGENOM" id="CLU_034788_1_1_1"/>
<evidence type="ECO:0000256" key="2">
    <source>
        <dbReference type="ARBA" id="ARBA00006528"/>
    </source>
</evidence>
<dbReference type="GeneID" id="16994759"/>
<gene>
    <name evidence="7" type="ORF">CYME_CML032C</name>
</gene>
<dbReference type="GO" id="GO:0016020">
    <property type="term" value="C:membrane"/>
    <property type="evidence" value="ECO:0007669"/>
    <property type="project" value="UniProtKB-SubCell"/>
</dbReference>
<dbReference type="AlphaFoldDB" id="M1V8I5"/>
<evidence type="ECO:0000313" key="8">
    <source>
        <dbReference type="Proteomes" id="UP000007014"/>
    </source>
</evidence>
<evidence type="ECO:0000256" key="6">
    <source>
        <dbReference type="SAM" id="Phobius"/>
    </source>
</evidence>
<comment type="similarity">
    <text evidence="2">Belongs to the bile acid:sodium symporter (BASS) (TC 2.A.28) family.</text>
</comment>
<comment type="subcellular location">
    <subcellularLocation>
        <location evidence="1">Membrane</location>
        <topology evidence="1">Multi-pass membrane protein</topology>
    </subcellularLocation>
</comment>
<feature type="transmembrane region" description="Helical" evidence="6">
    <location>
        <begin position="336"/>
        <end position="361"/>
    </location>
</feature>
<feature type="transmembrane region" description="Helical" evidence="6">
    <location>
        <begin position="310"/>
        <end position="330"/>
    </location>
</feature>
<reference evidence="7 8" key="1">
    <citation type="journal article" date="2004" name="Nature">
        <title>Genome sequence of the ultrasmall unicellular red alga Cyanidioschyzon merolae 10D.</title>
        <authorList>
            <person name="Matsuzaki M."/>
            <person name="Misumi O."/>
            <person name="Shin-i T."/>
            <person name="Maruyama S."/>
            <person name="Takahara M."/>
            <person name="Miyagishima S."/>
            <person name="Mori T."/>
            <person name="Nishida K."/>
            <person name="Yagisawa F."/>
            <person name="Nishida K."/>
            <person name="Yoshida Y."/>
            <person name="Nishimura Y."/>
            <person name="Nakao S."/>
            <person name="Kobayashi T."/>
            <person name="Momoyama Y."/>
            <person name="Higashiyama T."/>
            <person name="Minoda A."/>
            <person name="Sano M."/>
            <person name="Nomoto H."/>
            <person name="Oishi K."/>
            <person name="Hayashi H."/>
            <person name="Ohta F."/>
            <person name="Nishizaka S."/>
            <person name="Haga S."/>
            <person name="Miura S."/>
            <person name="Morishita T."/>
            <person name="Kabeya Y."/>
            <person name="Terasawa K."/>
            <person name="Suzuki Y."/>
            <person name="Ishii Y."/>
            <person name="Asakawa S."/>
            <person name="Takano H."/>
            <person name="Ohta N."/>
            <person name="Kuroiwa H."/>
            <person name="Tanaka K."/>
            <person name="Shimizu N."/>
            <person name="Sugano S."/>
            <person name="Sato N."/>
            <person name="Nozaki H."/>
            <person name="Ogasawara N."/>
            <person name="Kohara Y."/>
            <person name="Kuroiwa T."/>
        </authorList>
    </citation>
    <scope>NUCLEOTIDE SEQUENCE [LARGE SCALE GENOMIC DNA]</scope>
    <source>
        <strain evidence="7 8">10D</strain>
    </source>
</reference>
<dbReference type="InterPro" id="IPR004710">
    <property type="entry name" value="Bilac:Na_transpt"/>
</dbReference>
<dbReference type="Proteomes" id="UP000007014">
    <property type="component" value="Chromosome 12"/>
</dbReference>
<dbReference type="InterPro" id="IPR002657">
    <property type="entry name" value="BilAc:Na_symport/Acr3"/>
</dbReference>
<dbReference type="EMBL" id="AP006494">
    <property type="protein sequence ID" value="BAM80664.1"/>
    <property type="molecule type" value="Genomic_DNA"/>
</dbReference>
<keyword evidence="8" id="KW-1185">Reference proteome</keyword>
<evidence type="ECO:0000256" key="4">
    <source>
        <dbReference type="ARBA" id="ARBA00022989"/>
    </source>
</evidence>
<evidence type="ECO:0000256" key="1">
    <source>
        <dbReference type="ARBA" id="ARBA00004141"/>
    </source>
</evidence>
<protein>
    <submittedName>
        <fullName evidence="7">Sodium-dependent transporter</fullName>
    </submittedName>
</protein>
<dbReference type="Pfam" id="PF01758">
    <property type="entry name" value="SBF"/>
    <property type="match status" value="1"/>
</dbReference>
<reference evidence="7 8" key="2">
    <citation type="journal article" date="2007" name="BMC Biol.">
        <title>A 100%-complete sequence reveals unusually simple genomic features in the hot-spring red alga Cyanidioschyzon merolae.</title>
        <authorList>
            <person name="Nozaki H."/>
            <person name="Takano H."/>
            <person name="Misumi O."/>
            <person name="Terasawa K."/>
            <person name="Matsuzaki M."/>
            <person name="Maruyama S."/>
            <person name="Nishida K."/>
            <person name="Yagisawa F."/>
            <person name="Yoshida Y."/>
            <person name="Fujiwara T."/>
            <person name="Takio S."/>
            <person name="Tamura K."/>
            <person name="Chung S.J."/>
            <person name="Nakamura S."/>
            <person name="Kuroiwa H."/>
            <person name="Tanaka K."/>
            <person name="Sato N."/>
            <person name="Kuroiwa T."/>
        </authorList>
    </citation>
    <scope>NUCLEOTIDE SEQUENCE [LARGE SCALE GENOMIC DNA]</scope>
    <source>
        <strain evidence="7 8">10D</strain>
    </source>
</reference>